<dbReference type="Proteomes" id="UP000617355">
    <property type="component" value="Unassembled WGS sequence"/>
</dbReference>
<evidence type="ECO:0008006" key="3">
    <source>
        <dbReference type="Google" id="ProtNLM"/>
    </source>
</evidence>
<protein>
    <recommendedName>
        <fullName evidence="3">Methyltransferase</fullName>
    </recommendedName>
</protein>
<proteinExistence type="predicted"/>
<reference evidence="2" key="1">
    <citation type="journal article" date="2019" name="Int. J. Syst. Evol. Microbiol.">
        <title>The Global Catalogue of Microorganisms (GCM) 10K type strain sequencing project: providing services to taxonomists for standard genome sequencing and annotation.</title>
        <authorList>
            <consortium name="The Broad Institute Genomics Platform"/>
            <consortium name="The Broad Institute Genome Sequencing Center for Infectious Disease"/>
            <person name="Wu L."/>
            <person name="Ma J."/>
        </authorList>
    </citation>
    <scope>NUCLEOTIDE SEQUENCE [LARGE SCALE GENOMIC DNA]</scope>
    <source>
        <strain evidence="2">CGMCC 1.12922</strain>
    </source>
</reference>
<comment type="caution">
    <text evidence="1">The sequence shown here is derived from an EMBL/GenBank/DDBJ whole genome shotgun (WGS) entry which is preliminary data.</text>
</comment>
<organism evidence="1 2">
    <name type="scientific">Sinisalibacter lacisalsi</name>
    <dbReference type="NCBI Taxonomy" id="1526570"/>
    <lineage>
        <taxon>Bacteria</taxon>
        <taxon>Pseudomonadati</taxon>
        <taxon>Pseudomonadota</taxon>
        <taxon>Alphaproteobacteria</taxon>
        <taxon>Rhodobacterales</taxon>
        <taxon>Roseobacteraceae</taxon>
        <taxon>Sinisalibacter</taxon>
    </lineage>
</organism>
<gene>
    <name evidence="1" type="ORF">GCM10011358_10360</name>
</gene>
<name>A0ABQ1QJE0_9RHOB</name>
<sequence>MTSPFTMFNVVPGLLGADACEGETLDNNHPPDHPLDDRSARFNCVGGFRVLKRQLKPGGVFGLWSDKITVQRFLDRVGIACARAEAG</sequence>
<evidence type="ECO:0000313" key="1">
    <source>
        <dbReference type="EMBL" id="GGD28122.1"/>
    </source>
</evidence>
<accession>A0ABQ1QJE0</accession>
<evidence type="ECO:0000313" key="2">
    <source>
        <dbReference type="Proteomes" id="UP000617355"/>
    </source>
</evidence>
<keyword evidence="2" id="KW-1185">Reference proteome</keyword>
<dbReference type="EMBL" id="BMGI01000001">
    <property type="protein sequence ID" value="GGD28122.1"/>
    <property type="molecule type" value="Genomic_DNA"/>
</dbReference>